<dbReference type="PANTHER" id="PTHR36704:SF1">
    <property type="entry name" value="OS06G0239700 PROTEIN"/>
    <property type="match status" value="1"/>
</dbReference>
<feature type="region of interest" description="Disordered" evidence="1">
    <location>
        <begin position="23"/>
        <end position="51"/>
    </location>
</feature>
<keyword evidence="3" id="KW-1185">Reference proteome</keyword>
<protein>
    <submittedName>
        <fullName evidence="2">Uncharacterized protein</fullName>
    </submittedName>
</protein>
<organism evidence="2 3">
    <name type="scientific">Ficus carica</name>
    <name type="common">Common fig</name>
    <dbReference type="NCBI Taxonomy" id="3494"/>
    <lineage>
        <taxon>Eukaryota</taxon>
        <taxon>Viridiplantae</taxon>
        <taxon>Streptophyta</taxon>
        <taxon>Embryophyta</taxon>
        <taxon>Tracheophyta</taxon>
        <taxon>Spermatophyta</taxon>
        <taxon>Magnoliopsida</taxon>
        <taxon>eudicotyledons</taxon>
        <taxon>Gunneridae</taxon>
        <taxon>Pentapetalae</taxon>
        <taxon>rosids</taxon>
        <taxon>fabids</taxon>
        <taxon>Rosales</taxon>
        <taxon>Moraceae</taxon>
        <taxon>Ficeae</taxon>
        <taxon>Ficus</taxon>
    </lineage>
</organism>
<dbReference type="AlphaFoldDB" id="A0AA88AU27"/>
<gene>
    <name evidence="2" type="ORF">TIFTF001_022887</name>
</gene>
<evidence type="ECO:0000313" key="2">
    <source>
        <dbReference type="EMBL" id="GMN53758.1"/>
    </source>
</evidence>
<accession>A0AA88AU27</accession>
<comment type="caution">
    <text evidence="2">The sequence shown here is derived from an EMBL/GenBank/DDBJ whole genome shotgun (WGS) entry which is preliminary data.</text>
</comment>
<evidence type="ECO:0000313" key="3">
    <source>
        <dbReference type="Proteomes" id="UP001187192"/>
    </source>
</evidence>
<name>A0AA88AU27_FICCA</name>
<reference evidence="2" key="1">
    <citation type="submission" date="2023-07" db="EMBL/GenBank/DDBJ databases">
        <title>draft genome sequence of fig (Ficus carica).</title>
        <authorList>
            <person name="Takahashi T."/>
            <person name="Nishimura K."/>
        </authorList>
    </citation>
    <scope>NUCLEOTIDE SEQUENCE</scope>
</reference>
<dbReference type="PANTHER" id="PTHR36704">
    <property type="entry name" value="PROTEIN, PUTATIVE-RELATED"/>
    <property type="match status" value="1"/>
</dbReference>
<dbReference type="EMBL" id="BTGU01000048">
    <property type="protein sequence ID" value="GMN53758.1"/>
    <property type="molecule type" value="Genomic_DNA"/>
</dbReference>
<sequence>MSFLAGRLAGKEGAYFFQESKQAVGRLASRQKPPSPPQPSSSPAADAEHASQADVLPEVLRHSLPTNLFHESSNSSSSTTYVASKWGLHSDPTSNGASVNAEALNPLRAYLSLPQVTFGPKRWQLPEANNSVSASTANELRRDRHPPVNPEKLRAAADGLAQIGKAFAVATALVFGGASLMFGMAASKLDFQNSDDIRTKGRDVVEPKLEVFKKQLLPLKDWAENMTKKWHLRRERDIKERPIIKELSKMLGAKPSN</sequence>
<proteinExistence type="predicted"/>
<evidence type="ECO:0000256" key="1">
    <source>
        <dbReference type="SAM" id="MobiDB-lite"/>
    </source>
</evidence>
<dbReference type="Proteomes" id="UP001187192">
    <property type="component" value="Unassembled WGS sequence"/>
</dbReference>